<dbReference type="InterPro" id="IPR036121">
    <property type="entry name" value="ATPase_F1/V1/A1_a/bsu_N_sf"/>
</dbReference>
<dbReference type="GO" id="GO:0046034">
    <property type="term" value="P:ATP metabolic process"/>
    <property type="evidence" value="ECO:0007669"/>
    <property type="project" value="InterPro"/>
</dbReference>
<sequence>MLFRYWSNGGIVLQVCALGYVDSTIIECVDQSNTLKHERNTLAVFNMNRSIAEPFTLNIVPQWEPGLKNRFLVIDEIAYIGECTIGKKDIHGTTTHHSISVPMNITTGEPLTTTSITVNIYLVGYIYIYTGRSRYMNPLRNVSSFIQCPSIIRSVTTKNAYRWNTVHVQIPPGTTHFFLVAHSSERLESRTAMAIDNMRVAICDSRGFAPEYAEDVNYPQQFVGYEYKNYLFVIWNNFLVLVWICTEKLFYRRFKSYVNRRESSYPEEIVDYASKIRRYLYILVVTAERMAGSAMYELVRVGHGELVGEIIRLEGDLATIQVYEETSSLTIGDPILRTGKPLSVELGPGIMGSIFDGIQRPLKDIADMTHSIYIPKEHLNWCSCNCLKLVCIVNINSCI</sequence>
<proteinExistence type="inferred from homology"/>
<evidence type="ECO:0000313" key="11">
    <source>
        <dbReference type="WBParaSite" id="Hba_05220"/>
    </source>
</evidence>
<dbReference type="Proteomes" id="UP000095283">
    <property type="component" value="Unplaced"/>
</dbReference>
<dbReference type="Gene3D" id="3.40.50.300">
    <property type="entry name" value="P-loop containing nucleotide triphosphate hydrolases"/>
    <property type="match status" value="1"/>
</dbReference>
<keyword evidence="7" id="KW-1278">Translocase</keyword>
<dbReference type="InterPro" id="IPR023366">
    <property type="entry name" value="ATP_synth_asu-like_sf"/>
</dbReference>
<feature type="domain" description="ATPase F1/V1/A1 complex alpha/beta subunit N-terminal" evidence="9">
    <location>
        <begin position="284"/>
        <end position="339"/>
    </location>
</feature>
<dbReference type="Pfam" id="PF02874">
    <property type="entry name" value="ATP-synt_ab_N"/>
    <property type="match status" value="1"/>
</dbReference>
<dbReference type="FunFam" id="2.40.30.20:FF:000002">
    <property type="entry name" value="V-type proton ATPase catalytic subunit A"/>
    <property type="match status" value="1"/>
</dbReference>
<evidence type="ECO:0000256" key="1">
    <source>
        <dbReference type="ARBA" id="ARBA00008936"/>
    </source>
</evidence>
<dbReference type="WBParaSite" id="Hba_05220">
    <property type="protein sequence ID" value="Hba_05220"/>
    <property type="gene ID" value="Hba_05220"/>
</dbReference>
<evidence type="ECO:0000256" key="8">
    <source>
        <dbReference type="ARBA" id="ARBA00023065"/>
    </source>
</evidence>
<dbReference type="EC" id="7.1.2.2" evidence="2"/>
<keyword evidence="4" id="KW-0547">Nucleotide-binding</keyword>
<dbReference type="CDD" id="cd18119">
    <property type="entry name" value="ATP-synt_V_A-type_alpha_N"/>
    <property type="match status" value="1"/>
</dbReference>
<organism evidence="10 11">
    <name type="scientific">Heterorhabditis bacteriophora</name>
    <name type="common">Entomopathogenic nematode worm</name>
    <dbReference type="NCBI Taxonomy" id="37862"/>
    <lineage>
        <taxon>Eukaryota</taxon>
        <taxon>Metazoa</taxon>
        <taxon>Ecdysozoa</taxon>
        <taxon>Nematoda</taxon>
        <taxon>Chromadorea</taxon>
        <taxon>Rhabditida</taxon>
        <taxon>Rhabditina</taxon>
        <taxon>Rhabditomorpha</taxon>
        <taxon>Strongyloidea</taxon>
        <taxon>Heterorhabditidae</taxon>
        <taxon>Heterorhabditis</taxon>
    </lineage>
</organism>
<keyword evidence="8" id="KW-0406">Ion transport</keyword>
<dbReference type="PANTHER" id="PTHR43607">
    <property type="entry name" value="V-TYPE PROTON ATPASE CATALYTIC SUBUNIT A"/>
    <property type="match status" value="1"/>
</dbReference>
<evidence type="ECO:0000256" key="2">
    <source>
        <dbReference type="ARBA" id="ARBA00012473"/>
    </source>
</evidence>
<keyword evidence="5" id="KW-0375">Hydrogen ion transport</keyword>
<evidence type="ECO:0000256" key="4">
    <source>
        <dbReference type="ARBA" id="ARBA00022741"/>
    </source>
</evidence>
<dbReference type="InterPro" id="IPR004100">
    <property type="entry name" value="ATPase_F1/V1/A1_a/bsu_N"/>
</dbReference>
<evidence type="ECO:0000256" key="7">
    <source>
        <dbReference type="ARBA" id="ARBA00022967"/>
    </source>
</evidence>
<keyword evidence="3" id="KW-0813">Transport</keyword>
<evidence type="ECO:0000256" key="3">
    <source>
        <dbReference type="ARBA" id="ARBA00022448"/>
    </source>
</evidence>
<keyword evidence="10" id="KW-1185">Reference proteome</keyword>
<reference evidence="11" key="1">
    <citation type="submission" date="2016-11" db="UniProtKB">
        <authorList>
            <consortium name="WormBaseParasite"/>
        </authorList>
    </citation>
    <scope>IDENTIFICATION</scope>
</reference>
<evidence type="ECO:0000256" key="6">
    <source>
        <dbReference type="ARBA" id="ARBA00022840"/>
    </source>
</evidence>
<dbReference type="GO" id="GO:0046961">
    <property type="term" value="F:proton-transporting ATPase activity, rotational mechanism"/>
    <property type="evidence" value="ECO:0007669"/>
    <property type="project" value="InterPro"/>
</dbReference>
<dbReference type="Gene3D" id="2.40.30.20">
    <property type="match status" value="1"/>
</dbReference>
<dbReference type="GO" id="GO:0005765">
    <property type="term" value="C:lysosomal membrane"/>
    <property type="evidence" value="ECO:0007669"/>
    <property type="project" value="TreeGrafter"/>
</dbReference>
<name>A0A1I7WJL9_HETBA</name>
<evidence type="ECO:0000259" key="9">
    <source>
        <dbReference type="Pfam" id="PF02874"/>
    </source>
</evidence>
<dbReference type="InterPro" id="IPR022878">
    <property type="entry name" value="V-ATPase_asu"/>
</dbReference>
<dbReference type="GO" id="GO:0005524">
    <property type="term" value="F:ATP binding"/>
    <property type="evidence" value="ECO:0007669"/>
    <property type="project" value="UniProtKB-KW"/>
</dbReference>
<keyword evidence="6" id="KW-0067">ATP-binding</keyword>
<dbReference type="PANTHER" id="PTHR43607:SF1">
    <property type="entry name" value="H(+)-TRANSPORTING TWO-SECTOR ATPASE"/>
    <property type="match status" value="1"/>
</dbReference>
<protein>
    <recommendedName>
        <fullName evidence="2">H(+)-transporting two-sector ATPase</fullName>
        <ecNumber evidence="2">7.1.2.2</ecNumber>
    </recommendedName>
</protein>
<accession>A0A1I7WJL9</accession>
<dbReference type="InterPro" id="IPR027417">
    <property type="entry name" value="P-loop_NTPase"/>
</dbReference>
<evidence type="ECO:0000256" key="5">
    <source>
        <dbReference type="ARBA" id="ARBA00022781"/>
    </source>
</evidence>
<dbReference type="AlphaFoldDB" id="A0A1I7WJL9"/>
<dbReference type="SUPFAM" id="SSF50615">
    <property type="entry name" value="N-terminal domain of alpha and beta subunits of F1 ATP synthase"/>
    <property type="match status" value="1"/>
</dbReference>
<evidence type="ECO:0000313" key="10">
    <source>
        <dbReference type="Proteomes" id="UP000095283"/>
    </source>
</evidence>
<comment type="similarity">
    <text evidence="1">Belongs to the ATPase alpha/beta chains family.</text>
</comment>